<dbReference type="EMBL" id="SORO01000001">
    <property type="protein sequence ID" value="TDY71352.1"/>
    <property type="molecule type" value="Genomic_DNA"/>
</dbReference>
<dbReference type="AlphaFoldDB" id="A0A4R8MV55"/>
<evidence type="ECO:0000313" key="1">
    <source>
        <dbReference type="EMBL" id="TDY71352.1"/>
    </source>
</evidence>
<proteinExistence type="predicted"/>
<reference evidence="1 2" key="1">
    <citation type="submission" date="2019-03" db="EMBL/GenBank/DDBJ databases">
        <title>Genomic Encyclopedia of Archaeal and Bacterial Type Strains, Phase II (KMG-II): from individual species to whole genera.</title>
        <authorList>
            <person name="Goeker M."/>
        </authorList>
    </citation>
    <scope>NUCLEOTIDE SEQUENCE [LARGE SCALE GENOMIC DNA]</scope>
    <source>
        <strain evidence="1 2">DSM 21537</strain>
    </source>
</reference>
<name>A0A4R8MV55_LEPME</name>
<protein>
    <submittedName>
        <fullName evidence="1">Uncharacterized protein</fullName>
    </submittedName>
</protein>
<comment type="caution">
    <text evidence="1">The sequence shown here is derived from an EMBL/GenBank/DDBJ whole genome shotgun (WGS) entry which is preliminary data.</text>
</comment>
<dbReference type="Proteomes" id="UP000294684">
    <property type="component" value="Unassembled WGS sequence"/>
</dbReference>
<keyword evidence="2" id="KW-1185">Reference proteome</keyword>
<evidence type="ECO:0000313" key="2">
    <source>
        <dbReference type="Proteomes" id="UP000294684"/>
    </source>
</evidence>
<organism evidence="1 2">
    <name type="scientific">Leptospira meyeri</name>
    <dbReference type="NCBI Taxonomy" id="29508"/>
    <lineage>
        <taxon>Bacteria</taxon>
        <taxon>Pseudomonadati</taxon>
        <taxon>Spirochaetota</taxon>
        <taxon>Spirochaetia</taxon>
        <taxon>Leptospirales</taxon>
        <taxon>Leptospiraceae</taxon>
        <taxon>Leptospira</taxon>
    </lineage>
</organism>
<accession>A0A4R8MV55</accession>
<sequence length="65" mass="7683">MGRLMELVDGYYDEIKTNSLVSNKEWKDLTPSERNQLRYFDICESNYDEFKLAKSIGNGFKFNYG</sequence>
<gene>
    <name evidence="1" type="ORF">CLV96_0314</name>
</gene>